<evidence type="ECO:0000313" key="1">
    <source>
        <dbReference type="EMBL" id="KAK9951311.1"/>
    </source>
</evidence>
<comment type="caution">
    <text evidence="1">The sequence shown here is derived from an EMBL/GenBank/DDBJ whole genome shotgun (WGS) entry which is preliminary data.</text>
</comment>
<evidence type="ECO:0000313" key="2">
    <source>
        <dbReference type="Proteomes" id="UP001457282"/>
    </source>
</evidence>
<name>A0AAW1YS29_RUBAR</name>
<dbReference type="Proteomes" id="UP001457282">
    <property type="component" value="Unassembled WGS sequence"/>
</dbReference>
<sequence length="78" mass="9087">MSKHVPSKRLAKWSLFLSEFDIKYVSQKAIKGQALVDFLVAHPVPDHVTLPEDLSYDKFFLWKYVDLCSSTLMLQQEK</sequence>
<accession>A0AAW1YS29</accession>
<gene>
    <name evidence="1" type="ORF">M0R45_006765</name>
</gene>
<dbReference type="AlphaFoldDB" id="A0AAW1YS29"/>
<dbReference type="EMBL" id="JBEDUW010000001">
    <property type="protein sequence ID" value="KAK9951311.1"/>
    <property type="molecule type" value="Genomic_DNA"/>
</dbReference>
<protein>
    <submittedName>
        <fullName evidence="1">Uncharacterized protein</fullName>
    </submittedName>
</protein>
<reference evidence="1 2" key="1">
    <citation type="journal article" date="2023" name="G3 (Bethesda)">
        <title>A chromosome-length genome assembly and annotation of blackberry (Rubus argutus, cv. 'Hillquist').</title>
        <authorList>
            <person name="Bruna T."/>
            <person name="Aryal R."/>
            <person name="Dudchenko O."/>
            <person name="Sargent D.J."/>
            <person name="Mead D."/>
            <person name="Buti M."/>
            <person name="Cavallini A."/>
            <person name="Hytonen T."/>
            <person name="Andres J."/>
            <person name="Pham M."/>
            <person name="Weisz D."/>
            <person name="Mascagni F."/>
            <person name="Usai G."/>
            <person name="Natali L."/>
            <person name="Bassil N."/>
            <person name="Fernandez G.E."/>
            <person name="Lomsadze A."/>
            <person name="Armour M."/>
            <person name="Olukolu B."/>
            <person name="Poorten T."/>
            <person name="Britton C."/>
            <person name="Davik J."/>
            <person name="Ashrafi H."/>
            <person name="Aiden E.L."/>
            <person name="Borodovsky M."/>
            <person name="Worthington M."/>
        </authorList>
    </citation>
    <scope>NUCLEOTIDE SEQUENCE [LARGE SCALE GENOMIC DNA]</scope>
    <source>
        <strain evidence="1">PI 553951</strain>
    </source>
</reference>
<organism evidence="1 2">
    <name type="scientific">Rubus argutus</name>
    <name type="common">Southern blackberry</name>
    <dbReference type="NCBI Taxonomy" id="59490"/>
    <lineage>
        <taxon>Eukaryota</taxon>
        <taxon>Viridiplantae</taxon>
        <taxon>Streptophyta</taxon>
        <taxon>Embryophyta</taxon>
        <taxon>Tracheophyta</taxon>
        <taxon>Spermatophyta</taxon>
        <taxon>Magnoliopsida</taxon>
        <taxon>eudicotyledons</taxon>
        <taxon>Gunneridae</taxon>
        <taxon>Pentapetalae</taxon>
        <taxon>rosids</taxon>
        <taxon>fabids</taxon>
        <taxon>Rosales</taxon>
        <taxon>Rosaceae</taxon>
        <taxon>Rosoideae</taxon>
        <taxon>Rosoideae incertae sedis</taxon>
        <taxon>Rubus</taxon>
    </lineage>
</organism>
<keyword evidence="2" id="KW-1185">Reference proteome</keyword>
<proteinExistence type="predicted"/>